<dbReference type="Proteomes" id="UP000324222">
    <property type="component" value="Unassembled WGS sequence"/>
</dbReference>
<evidence type="ECO:0000256" key="1">
    <source>
        <dbReference type="SAM" id="MobiDB-lite"/>
    </source>
</evidence>
<keyword evidence="3" id="KW-1185">Reference proteome</keyword>
<evidence type="ECO:0000313" key="2">
    <source>
        <dbReference type="EMBL" id="MPC30080.1"/>
    </source>
</evidence>
<name>A0A5B7E7Q4_PORTR</name>
<dbReference type="EMBL" id="VSRR010002190">
    <property type="protein sequence ID" value="MPC30080.1"/>
    <property type="molecule type" value="Genomic_DNA"/>
</dbReference>
<proteinExistence type="predicted"/>
<dbReference type="AlphaFoldDB" id="A0A5B7E7Q4"/>
<accession>A0A5B7E7Q4</accession>
<organism evidence="2 3">
    <name type="scientific">Portunus trituberculatus</name>
    <name type="common">Swimming crab</name>
    <name type="synonym">Neptunus trituberculatus</name>
    <dbReference type="NCBI Taxonomy" id="210409"/>
    <lineage>
        <taxon>Eukaryota</taxon>
        <taxon>Metazoa</taxon>
        <taxon>Ecdysozoa</taxon>
        <taxon>Arthropoda</taxon>
        <taxon>Crustacea</taxon>
        <taxon>Multicrustacea</taxon>
        <taxon>Malacostraca</taxon>
        <taxon>Eumalacostraca</taxon>
        <taxon>Eucarida</taxon>
        <taxon>Decapoda</taxon>
        <taxon>Pleocyemata</taxon>
        <taxon>Brachyura</taxon>
        <taxon>Eubrachyura</taxon>
        <taxon>Portunoidea</taxon>
        <taxon>Portunidae</taxon>
        <taxon>Portuninae</taxon>
        <taxon>Portunus</taxon>
    </lineage>
</organism>
<gene>
    <name evidence="2" type="ORF">E2C01_023335</name>
</gene>
<reference evidence="2 3" key="1">
    <citation type="submission" date="2019-05" db="EMBL/GenBank/DDBJ databases">
        <title>Another draft genome of Portunus trituberculatus and its Hox gene families provides insights of decapod evolution.</title>
        <authorList>
            <person name="Jeong J.-H."/>
            <person name="Song I."/>
            <person name="Kim S."/>
            <person name="Choi T."/>
            <person name="Kim D."/>
            <person name="Ryu S."/>
            <person name="Kim W."/>
        </authorList>
    </citation>
    <scope>NUCLEOTIDE SEQUENCE [LARGE SCALE GENOMIC DNA]</scope>
    <source>
        <tissue evidence="2">Muscle</tissue>
    </source>
</reference>
<feature type="compositionally biased region" description="Basic residues" evidence="1">
    <location>
        <begin position="101"/>
        <end position="110"/>
    </location>
</feature>
<feature type="region of interest" description="Disordered" evidence="1">
    <location>
        <begin position="90"/>
        <end position="110"/>
    </location>
</feature>
<evidence type="ECO:0000313" key="3">
    <source>
        <dbReference type="Proteomes" id="UP000324222"/>
    </source>
</evidence>
<sequence length="110" mass="11437">MFMKSKAVRRGGGVAWTATRASRVAGRGSSGGGGLERRGGVRALVPSRASLPCEMPGLCGAASSSRGYGMNVDSLHSEAVNLKTIKPSITKRGGKMNGKFAQKKPYLKSP</sequence>
<protein>
    <submittedName>
        <fullName evidence="2">Uncharacterized protein</fullName>
    </submittedName>
</protein>
<comment type="caution">
    <text evidence="2">The sequence shown here is derived from an EMBL/GenBank/DDBJ whole genome shotgun (WGS) entry which is preliminary data.</text>
</comment>